<evidence type="ECO:0000313" key="3">
    <source>
        <dbReference type="Proteomes" id="UP000186594"/>
    </source>
</evidence>
<dbReference type="AlphaFoldDB" id="A0A1U7LMM2"/>
<gene>
    <name evidence="2" type="ORF">NEOLI_004709</name>
</gene>
<organism evidence="2 3">
    <name type="scientific">Neolecta irregularis (strain DAH-3)</name>
    <dbReference type="NCBI Taxonomy" id="1198029"/>
    <lineage>
        <taxon>Eukaryota</taxon>
        <taxon>Fungi</taxon>
        <taxon>Dikarya</taxon>
        <taxon>Ascomycota</taxon>
        <taxon>Taphrinomycotina</taxon>
        <taxon>Neolectales</taxon>
        <taxon>Neolectaceae</taxon>
        <taxon>Neolecta</taxon>
    </lineage>
</organism>
<comment type="caution">
    <text evidence="2">The sequence shown here is derived from an EMBL/GenBank/DDBJ whole genome shotgun (WGS) entry which is preliminary data.</text>
</comment>
<accession>A0A1U7LMM2</accession>
<evidence type="ECO:0000256" key="1">
    <source>
        <dbReference type="SAM" id="Coils"/>
    </source>
</evidence>
<sequence>MEYVPHEPEKLEYLMNDKLGTIRDILSQRDEKPNETIKYLRRQLDQLAKENQKLKRDANALTDRWMRRQSSALRDISQVIPQSPRTPMEKRVIEVKKSGIPKFVTKELVQKPVVIENNPEREAQLQKELEEVLGILPKTPG</sequence>
<name>A0A1U7LMM2_NEOID</name>
<dbReference type="Proteomes" id="UP000186594">
    <property type="component" value="Unassembled WGS sequence"/>
</dbReference>
<evidence type="ECO:0000313" key="2">
    <source>
        <dbReference type="EMBL" id="OLL23916.1"/>
    </source>
</evidence>
<keyword evidence="3" id="KW-1185">Reference proteome</keyword>
<keyword evidence="1" id="KW-0175">Coiled coil</keyword>
<reference evidence="2 3" key="1">
    <citation type="submission" date="2016-04" db="EMBL/GenBank/DDBJ databases">
        <title>Evolutionary innovation and constraint leading to complex multicellularity in the Ascomycota.</title>
        <authorList>
            <person name="Cisse O."/>
            <person name="Nguyen A."/>
            <person name="Hewitt D.A."/>
            <person name="Jedd G."/>
            <person name="Stajich J.E."/>
        </authorList>
    </citation>
    <scope>NUCLEOTIDE SEQUENCE [LARGE SCALE GENOMIC DNA]</scope>
    <source>
        <strain evidence="2 3">DAH-3</strain>
    </source>
</reference>
<feature type="coiled-coil region" evidence="1">
    <location>
        <begin position="37"/>
        <end position="64"/>
    </location>
</feature>
<protein>
    <submittedName>
        <fullName evidence="2">Uncharacterized protein</fullName>
    </submittedName>
</protein>
<dbReference type="EMBL" id="LXFE01001093">
    <property type="protein sequence ID" value="OLL23916.1"/>
    <property type="molecule type" value="Genomic_DNA"/>
</dbReference>
<proteinExistence type="predicted"/>